<reference evidence="1 2" key="2">
    <citation type="journal article" date="2012" name="Open Biol.">
        <title>Characteristics of nucleosomes and linker DNA regions on the genome of the basidiomycete Mixia osmundae revealed by mono- and dinucleosome mapping.</title>
        <authorList>
            <person name="Nishida H."/>
            <person name="Kondo S."/>
            <person name="Matsumoto T."/>
            <person name="Suzuki Y."/>
            <person name="Yoshikawa H."/>
            <person name="Taylor T.D."/>
            <person name="Sugiyama J."/>
        </authorList>
    </citation>
    <scope>NUCLEOTIDE SEQUENCE [LARGE SCALE GENOMIC DNA]</scope>
    <source>
        <strain evidence="2">CBS 9802 / IAM 14324 / JCM 22182 / KY 12970</strain>
    </source>
</reference>
<dbReference type="HOGENOM" id="CLU_371750_0_0_1"/>
<reference evidence="1 2" key="1">
    <citation type="journal article" date="2011" name="J. Gen. Appl. Microbiol.">
        <title>Draft genome sequencing of the enigmatic basidiomycete Mixia osmundae.</title>
        <authorList>
            <person name="Nishida H."/>
            <person name="Nagatsuka Y."/>
            <person name="Sugiyama J."/>
        </authorList>
    </citation>
    <scope>NUCLEOTIDE SEQUENCE [LARGE SCALE GENOMIC DNA]</scope>
    <source>
        <strain evidence="2">CBS 9802 / IAM 14324 / JCM 22182 / KY 12970</strain>
    </source>
</reference>
<evidence type="ECO:0000313" key="1">
    <source>
        <dbReference type="EMBL" id="GAA97906.1"/>
    </source>
</evidence>
<proteinExistence type="predicted"/>
<keyword evidence="2" id="KW-1185">Reference proteome</keyword>
<dbReference type="EMBL" id="BABT02000146">
    <property type="protein sequence ID" value="GAA97906.1"/>
    <property type="molecule type" value="Genomic_DNA"/>
</dbReference>
<protein>
    <submittedName>
        <fullName evidence="1">Uncharacterized protein</fullName>
    </submittedName>
</protein>
<dbReference type="PROSITE" id="PS51257">
    <property type="entry name" value="PROKAR_LIPOPROTEIN"/>
    <property type="match status" value="1"/>
</dbReference>
<name>G7E4Z6_MIXOS</name>
<evidence type="ECO:0000313" key="2">
    <source>
        <dbReference type="Proteomes" id="UP000009131"/>
    </source>
</evidence>
<dbReference type="RefSeq" id="XP_014566327.1">
    <property type="nucleotide sequence ID" value="XM_014710841.1"/>
</dbReference>
<sequence length="748" mass="80736">MPASKRLRLSNDTAERAGASKVTAWSSQNVIVAACQATRSSPEHLLLTALPVARACKPVRRRIDLPRRDHGDCGRCSVDELSFAPDGSHLLVLTSHTSSESVFRCNLTILCESERGCADDWALHSDIEIAPRADGMPVLGVLAHEWLDGTRKVYLEHDGDKPLIGRAKPRGPQTVQGLTLMLLLDTDELLYVQLGPPASAQVAAAMKPRALPSVTLTRVDLSTASEQMLGASPQTVSHGSKRLTAGAFGPTLYESVLIARLTDELRVSELTIDGKSRLTISPMPARALAVCRDPSGSRLCWANDDLGTPIMIATQHLGGRERLRSFTFHKETEDLVTTFDSLEGGPATLIQPVARWRIAKITAIRELDGDMSEIRPSTTGNHSCLEIVLSKANSCELLSLQSSTLIELSRTSLPTMSFAALSPSRLAVASREDTASRIQIHSLLNDSQAIAQATEALQLSIASLSDPSDVLHVLLVRGLPAAEVKLIMTALWSTREPAKADYCALIETHLALLRLCGDSDPADVAILASLLSNRHSLLLVVRARTDPALVWPVIGHAKFVCDDVLQALHQAKGDAAPPKAASFRLGHPLARKMVMQILQQLRSFRQELAMAVDTAPTSFEIGRAVLADQSRSGGADIFELLSNALQAIDEALGTDAILSADQARASLYTCDLPDETIAALRQSVEKLILPELSISAAKSNRRLDAVTRAILGSDDRGARRAQRSGQRSLAEARLSRRRAPCGGRWLHA</sequence>
<gene>
    <name evidence="1" type="primary">Mo04586</name>
    <name evidence="1" type="ORF">E5Q_04586</name>
</gene>
<accession>G7E4Z6</accession>
<organism evidence="1 2">
    <name type="scientific">Mixia osmundae (strain CBS 9802 / IAM 14324 / JCM 22182 / KY 12970)</name>
    <dbReference type="NCBI Taxonomy" id="764103"/>
    <lineage>
        <taxon>Eukaryota</taxon>
        <taxon>Fungi</taxon>
        <taxon>Dikarya</taxon>
        <taxon>Basidiomycota</taxon>
        <taxon>Pucciniomycotina</taxon>
        <taxon>Mixiomycetes</taxon>
        <taxon>Mixiales</taxon>
        <taxon>Mixiaceae</taxon>
        <taxon>Mixia</taxon>
    </lineage>
</organism>
<dbReference type="Proteomes" id="UP000009131">
    <property type="component" value="Unassembled WGS sequence"/>
</dbReference>
<dbReference type="AlphaFoldDB" id="G7E4Z6"/>
<comment type="caution">
    <text evidence="1">The sequence shown here is derived from an EMBL/GenBank/DDBJ whole genome shotgun (WGS) entry which is preliminary data.</text>
</comment>
<dbReference type="InParanoid" id="G7E4Z6"/>